<keyword evidence="1" id="KW-0812">Transmembrane</keyword>
<keyword evidence="3" id="KW-1185">Reference proteome</keyword>
<dbReference type="Proteomes" id="UP000289738">
    <property type="component" value="Chromosome B09"/>
</dbReference>
<evidence type="ECO:0000313" key="2">
    <source>
        <dbReference type="EMBL" id="RYQ88638.1"/>
    </source>
</evidence>
<comment type="caution">
    <text evidence="2">The sequence shown here is derived from an EMBL/GenBank/DDBJ whole genome shotgun (WGS) entry which is preliminary data.</text>
</comment>
<accession>A0A444XFU0</accession>
<keyword evidence="1" id="KW-1133">Transmembrane helix</keyword>
<keyword evidence="1" id="KW-0472">Membrane</keyword>
<gene>
    <name evidence="2" type="ORF">Ahy_B09g095718</name>
</gene>
<proteinExistence type="predicted"/>
<dbReference type="AlphaFoldDB" id="A0A444XFU0"/>
<organism evidence="2 3">
    <name type="scientific">Arachis hypogaea</name>
    <name type="common">Peanut</name>
    <dbReference type="NCBI Taxonomy" id="3818"/>
    <lineage>
        <taxon>Eukaryota</taxon>
        <taxon>Viridiplantae</taxon>
        <taxon>Streptophyta</taxon>
        <taxon>Embryophyta</taxon>
        <taxon>Tracheophyta</taxon>
        <taxon>Spermatophyta</taxon>
        <taxon>Magnoliopsida</taxon>
        <taxon>eudicotyledons</taxon>
        <taxon>Gunneridae</taxon>
        <taxon>Pentapetalae</taxon>
        <taxon>rosids</taxon>
        <taxon>fabids</taxon>
        <taxon>Fabales</taxon>
        <taxon>Fabaceae</taxon>
        <taxon>Papilionoideae</taxon>
        <taxon>50 kb inversion clade</taxon>
        <taxon>dalbergioids sensu lato</taxon>
        <taxon>Dalbergieae</taxon>
        <taxon>Pterocarpus clade</taxon>
        <taxon>Arachis</taxon>
    </lineage>
</organism>
<name>A0A444XFU0_ARAHY</name>
<reference evidence="2 3" key="1">
    <citation type="submission" date="2019-01" db="EMBL/GenBank/DDBJ databases">
        <title>Sequencing of cultivated peanut Arachis hypogaea provides insights into genome evolution and oil improvement.</title>
        <authorList>
            <person name="Chen X."/>
        </authorList>
    </citation>
    <scope>NUCLEOTIDE SEQUENCE [LARGE SCALE GENOMIC DNA]</scope>
    <source>
        <strain evidence="3">cv. Fuhuasheng</strain>
        <tissue evidence="2">Leaves</tissue>
    </source>
</reference>
<protein>
    <submittedName>
        <fullName evidence="2">Uncharacterized protein</fullName>
    </submittedName>
</protein>
<dbReference type="EMBL" id="SDMP01000019">
    <property type="protein sequence ID" value="RYQ88638.1"/>
    <property type="molecule type" value="Genomic_DNA"/>
</dbReference>
<evidence type="ECO:0000313" key="3">
    <source>
        <dbReference type="Proteomes" id="UP000289738"/>
    </source>
</evidence>
<feature type="transmembrane region" description="Helical" evidence="1">
    <location>
        <begin position="20"/>
        <end position="41"/>
    </location>
</feature>
<evidence type="ECO:0000256" key="1">
    <source>
        <dbReference type="SAM" id="Phobius"/>
    </source>
</evidence>
<sequence length="44" mass="4873">MKVTGYGGMWVINGVIFKEILLETAHLSSLIPCILFLNVLLMHG</sequence>